<dbReference type="GO" id="GO:0005634">
    <property type="term" value="C:nucleus"/>
    <property type="evidence" value="ECO:0007669"/>
    <property type="project" value="UniProtKB-SubCell"/>
</dbReference>
<dbReference type="InterPro" id="IPR018936">
    <property type="entry name" value="PI3/4_kinase_CS"/>
</dbReference>
<reference evidence="26 27" key="1">
    <citation type="journal article" date="2023" name="Elife">
        <title>Identification of key yeast species and microbe-microbe interactions impacting larval growth of Drosophila in the wild.</title>
        <authorList>
            <person name="Mure A."/>
            <person name="Sugiura Y."/>
            <person name="Maeda R."/>
            <person name="Honda K."/>
            <person name="Sakurai N."/>
            <person name="Takahashi Y."/>
            <person name="Watada M."/>
            <person name="Katoh T."/>
            <person name="Gotoh A."/>
            <person name="Gotoh Y."/>
            <person name="Taniguchi I."/>
            <person name="Nakamura K."/>
            <person name="Hayashi T."/>
            <person name="Katayama T."/>
            <person name="Uemura T."/>
            <person name="Hattori Y."/>
        </authorList>
    </citation>
    <scope>NUCLEOTIDE SEQUENCE [LARGE SCALE GENOMIC DNA]</scope>
    <source>
        <strain evidence="26 27">KH-74</strain>
    </source>
</reference>
<organism evidence="26 27">
    <name type="scientific">Maudiozyma humilis</name>
    <name type="common">Sour dough yeast</name>
    <name type="synonym">Kazachstania humilis</name>
    <dbReference type="NCBI Taxonomy" id="51915"/>
    <lineage>
        <taxon>Eukaryota</taxon>
        <taxon>Fungi</taxon>
        <taxon>Dikarya</taxon>
        <taxon>Ascomycota</taxon>
        <taxon>Saccharomycotina</taxon>
        <taxon>Saccharomycetes</taxon>
        <taxon>Saccharomycetales</taxon>
        <taxon>Saccharomycetaceae</taxon>
        <taxon>Maudiozyma</taxon>
    </lineage>
</organism>
<dbReference type="GO" id="GO:0005524">
    <property type="term" value="F:ATP binding"/>
    <property type="evidence" value="ECO:0007669"/>
    <property type="project" value="UniProtKB-KW"/>
</dbReference>
<gene>
    <name evidence="26" type="ORF">DAKH74_018470</name>
</gene>
<keyword evidence="9" id="KW-0808">Transferase</keyword>
<dbReference type="GO" id="GO:0004674">
    <property type="term" value="F:protein serine/threonine kinase activity"/>
    <property type="evidence" value="ECO:0007669"/>
    <property type="project" value="UniProtKB-KW"/>
</dbReference>
<keyword evidence="8" id="KW-0723">Serine/threonine-protein kinase</keyword>
<evidence type="ECO:0000256" key="14">
    <source>
        <dbReference type="ARBA" id="ARBA00022853"/>
    </source>
</evidence>
<dbReference type="SMART" id="SM01343">
    <property type="entry name" value="FATC"/>
    <property type="match status" value="1"/>
</dbReference>
<keyword evidence="11" id="KW-0227">DNA damage</keyword>
<feature type="domain" description="PI3K/PI4K catalytic" evidence="23">
    <location>
        <begin position="923"/>
        <end position="1229"/>
    </location>
</feature>
<evidence type="ECO:0000256" key="11">
    <source>
        <dbReference type="ARBA" id="ARBA00022763"/>
    </source>
</evidence>
<comment type="similarity">
    <text evidence="3">Belongs to the PI3/PI4-kinase family. ATM subfamily.</text>
</comment>
<dbReference type="Gene3D" id="1.10.1070.11">
    <property type="entry name" value="Phosphatidylinositol 3-/4-kinase, catalytic domain"/>
    <property type="match status" value="1"/>
</dbReference>
<dbReference type="InterPro" id="IPR044107">
    <property type="entry name" value="PIKKc_ATM"/>
</dbReference>
<dbReference type="PROSITE" id="PS51189">
    <property type="entry name" value="FAT"/>
    <property type="match status" value="1"/>
</dbReference>
<dbReference type="PROSITE" id="PS00915">
    <property type="entry name" value="PI3_4_KINASE_1"/>
    <property type="match status" value="1"/>
</dbReference>
<dbReference type="CDD" id="cd05171">
    <property type="entry name" value="PIKKc_ATM"/>
    <property type="match status" value="1"/>
</dbReference>
<dbReference type="GO" id="GO:0006281">
    <property type="term" value="P:DNA repair"/>
    <property type="evidence" value="ECO:0007669"/>
    <property type="project" value="InterPro"/>
</dbReference>
<dbReference type="InterPro" id="IPR036940">
    <property type="entry name" value="PI3/4_kinase_cat_sf"/>
</dbReference>
<dbReference type="PROSITE" id="PS50290">
    <property type="entry name" value="PI3_4_KINASE_3"/>
    <property type="match status" value="1"/>
</dbReference>
<dbReference type="AlphaFoldDB" id="A0AAV5RUL3"/>
<evidence type="ECO:0000256" key="6">
    <source>
        <dbReference type="ARBA" id="ARBA00020288"/>
    </source>
</evidence>
<evidence type="ECO:0000256" key="18">
    <source>
        <dbReference type="ARBA" id="ARBA00030222"/>
    </source>
</evidence>
<evidence type="ECO:0000259" key="25">
    <source>
        <dbReference type="PROSITE" id="PS51190"/>
    </source>
</evidence>
<evidence type="ECO:0000259" key="24">
    <source>
        <dbReference type="PROSITE" id="PS51189"/>
    </source>
</evidence>
<evidence type="ECO:0000256" key="7">
    <source>
        <dbReference type="ARBA" id="ARBA00022454"/>
    </source>
</evidence>
<keyword evidence="26" id="KW-0238">DNA-binding</keyword>
<feature type="domain" description="FATC" evidence="25">
    <location>
        <begin position="1248"/>
        <end position="1280"/>
    </location>
</feature>
<evidence type="ECO:0000256" key="17">
    <source>
        <dbReference type="ARBA" id="ARBA00030020"/>
    </source>
</evidence>
<sequence length="1280" mass="147516">MNTPNTLSEICSKVFNGSIPFFTFFEEFVKFSENNDTSKTNETILLSQVIKRFIIGKTQKGEFRPDSFNETLTSTQKLQFSGIFDDWTLNESKTTTLKDNEFFHSSDFNHWLLRMLEALLEIITPNVPIIEIFNKLFHSSFDFSNTSFSILFALTIFYDPKGFMEWYPQFVSIVCSSVDANDYAPKRNVFLSTVFILRYGYKTGNRCCSKIYENLALEKICELTLETDFAPFGLLMFEEMHTSKDVIDNYTLLGKVYASIGEKDLQSGLPPAHTLIDAFERTTMLDYNPWDSFVLSNAKFDANYCTSIESSTDLLRAVSEKNGFYGFVNKLDSENIKSKEDDQYFLEFNLGRWELPTPTRITNTTSGLYFTLRNIVDDRDTPIASLESSLVRLMDCKSSFSKQINWVLLISELNNLIRIAKTLNDPRELVSLFNDVASNDDMLLRTMDYTDVIPVIQSRQRFFSVLSKNKILSQQYDPMTLKLANICTLKEELKVSLKNHALQDTLRNSFTLHEIGNWNDSGDKNEGITNVIERFVTFNSAVALWESGDFKTPIRMMNDLMQTELDLMKHQNSDMLPFMQDLNVHPDVVNAHLVKWYSESRMETPNDIYKKHIVGRNITVPDATLRADTFYTFGTFLNAQLKSKRFQEDIEKYQSRCKIGHDDIDALRVIYNNELLPDQERKDAKRHYYKVKLQLERDEATYTELRGLFDEFIWGALQFFQNTLITSNAYDADVMDKFCGLWFENSHDDNLNEKLVKDIGSIPIWKFLTWVNQISSKLNNDNSAFQRLLEKIMKRLLYKIPYESLYPVLSIKLYKNYSVGPDAAIISKVAAVENILAYLKSYDQGSFYTKFVLPVTLFCEKSVELASFKVREASKTIQLKNLNMGQYWLNELPLVHLPVPTDHVIITNSNDGRKERPYITSVSDTIRVTSTGVSLPKIVTFITSDGYQKQVLMKGSNDDLRQDAIMEQVFEKVNNILIGHDEFRKSNLRMRTYQVIPLGPRAGIIEFVDGSTSLHQVLRHYHDHDKIRFEDARRAMKNVQSKSHKERLKVYTKITQNIEPQLRNFFFDNFLNYEAWFDAKKKYTRGVAINSIVGYILGLGDRHLNNILLDLKTGEPIHIDLGIAFDQGKLLPIPELVPFRLTRDVIDGFGVTGVEGMFKRTCERVYASLRKDSDKVMCILNVLKWDPLYSWVMSPVTKHRHLLEVDTDAPGDVVSHSRDIVTGKPDPSHNNQESIRALKGVEEKLKGNGLRIEAIVEGLIQEATSPDNLSTIYMGWTPFY</sequence>
<evidence type="ECO:0000256" key="5">
    <source>
        <dbReference type="ARBA" id="ARBA00014619"/>
    </source>
</evidence>
<dbReference type="PANTHER" id="PTHR37079">
    <property type="entry name" value="SERINE/THREONINE-PROTEIN KINASE ATM"/>
    <property type="match status" value="1"/>
</dbReference>
<feature type="domain" description="FAT" evidence="24">
    <location>
        <begin position="219"/>
        <end position="814"/>
    </location>
</feature>
<dbReference type="SUPFAM" id="SSF56112">
    <property type="entry name" value="Protein kinase-like (PK-like)"/>
    <property type="match status" value="1"/>
</dbReference>
<dbReference type="EC" id="2.7.11.1" evidence="4"/>
<comment type="catalytic activity">
    <reaction evidence="22">
        <text>L-seryl-[protein] + ATP = O-phospho-L-seryl-[protein] + ADP + H(+)</text>
        <dbReference type="Rhea" id="RHEA:17989"/>
        <dbReference type="Rhea" id="RHEA-COMP:9863"/>
        <dbReference type="Rhea" id="RHEA-COMP:11604"/>
        <dbReference type="ChEBI" id="CHEBI:15378"/>
        <dbReference type="ChEBI" id="CHEBI:29999"/>
        <dbReference type="ChEBI" id="CHEBI:30616"/>
        <dbReference type="ChEBI" id="CHEBI:83421"/>
        <dbReference type="ChEBI" id="CHEBI:456216"/>
        <dbReference type="EC" id="2.7.11.1"/>
    </reaction>
</comment>
<accession>A0AAV5RUL3</accession>
<comment type="subcellular location">
    <subcellularLocation>
        <location evidence="2">Chromosome</location>
        <location evidence="2">Telomere</location>
    </subcellularLocation>
    <subcellularLocation>
        <location evidence="1">Nucleus</location>
    </subcellularLocation>
</comment>
<dbReference type="InterPro" id="IPR038980">
    <property type="entry name" value="ATM_plant"/>
</dbReference>
<evidence type="ECO:0000256" key="21">
    <source>
        <dbReference type="ARBA" id="ARBA00047899"/>
    </source>
</evidence>
<evidence type="ECO:0000256" key="8">
    <source>
        <dbReference type="ARBA" id="ARBA00022527"/>
    </source>
</evidence>
<dbReference type="GO" id="GO:0035556">
    <property type="term" value="P:intracellular signal transduction"/>
    <property type="evidence" value="ECO:0007669"/>
    <property type="project" value="UniProtKB-ARBA"/>
</dbReference>
<keyword evidence="15" id="KW-0779">Telomere</keyword>
<dbReference type="PROSITE" id="PS51190">
    <property type="entry name" value="FATC"/>
    <property type="match status" value="1"/>
</dbReference>
<keyword evidence="27" id="KW-1185">Reference proteome</keyword>
<keyword evidence="10" id="KW-0547">Nucleotide-binding</keyword>
<dbReference type="GO" id="GO:0000781">
    <property type="term" value="C:chromosome, telomeric region"/>
    <property type="evidence" value="ECO:0007669"/>
    <property type="project" value="UniProtKB-SubCell"/>
</dbReference>
<evidence type="ECO:0000256" key="20">
    <source>
        <dbReference type="ARBA" id="ARBA00032467"/>
    </source>
</evidence>
<keyword evidence="16" id="KW-0539">Nucleus</keyword>
<dbReference type="Proteomes" id="UP001377567">
    <property type="component" value="Unassembled WGS sequence"/>
</dbReference>
<evidence type="ECO:0000259" key="23">
    <source>
        <dbReference type="PROSITE" id="PS50290"/>
    </source>
</evidence>
<evidence type="ECO:0000256" key="1">
    <source>
        <dbReference type="ARBA" id="ARBA00004123"/>
    </source>
</evidence>
<evidence type="ECO:0000313" key="27">
    <source>
        <dbReference type="Proteomes" id="UP001377567"/>
    </source>
</evidence>
<evidence type="ECO:0000256" key="12">
    <source>
        <dbReference type="ARBA" id="ARBA00022777"/>
    </source>
</evidence>
<dbReference type="InterPro" id="IPR014009">
    <property type="entry name" value="PIK_FAT"/>
</dbReference>
<dbReference type="Pfam" id="PF02260">
    <property type="entry name" value="FATC"/>
    <property type="match status" value="1"/>
</dbReference>
<dbReference type="InterPro" id="IPR003152">
    <property type="entry name" value="FATC_dom"/>
</dbReference>
<dbReference type="Pfam" id="PF00454">
    <property type="entry name" value="PI3_PI4_kinase"/>
    <property type="match status" value="1"/>
</dbReference>
<dbReference type="PANTHER" id="PTHR37079:SF4">
    <property type="entry name" value="SERINE_THREONINE-PROTEIN KINASE ATM"/>
    <property type="match status" value="1"/>
</dbReference>
<dbReference type="SMART" id="SM00146">
    <property type="entry name" value="PI3Kc"/>
    <property type="match status" value="1"/>
</dbReference>
<dbReference type="Gene3D" id="3.30.1010.10">
    <property type="entry name" value="Phosphatidylinositol 3-kinase Catalytic Subunit, Chain A, domain 4"/>
    <property type="match status" value="1"/>
</dbReference>
<evidence type="ECO:0000256" key="16">
    <source>
        <dbReference type="ARBA" id="ARBA00023242"/>
    </source>
</evidence>
<dbReference type="PROSITE" id="PS00916">
    <property type="entry name" value="PI3_4_KINASE_2"/>
    <property type="match status" value="1"/>
</dbReference>
<protein>
    <recommendedName>
        <fullName evidence="5">Serine/threonine-protein kinase TEL1</fullName>
        <ecNumber evidence="4">2.7.11.1</ecNumber>
    </recommendedName>
    <alternativeName>
        <fullName evidence="17">ATM homolog</fullName>
    </alternativeName>
    <alternativeName>
        <fullName evidence="19 20">DNA-damage checkpoint kinase TEL1</fullName>
    </alternativeName>
    <alternativeName>
        <fullName evidence="6">Serine/threonine-protein kinase tel1</fullName>
    </alternativeName>
    <alternativeName>
        <fullName evidence="18">Telomere length regulation protein 1</fullName>
    </alternativeName>
</protein>
<dbReference type="GO" id="GO:0003677">
    <property type="term" value="F:DNA binding"/>
    <property type="evidence" value="ECO:0007669"/>
    <property type="project" value="UniProtKB-KW"/>
</dbReference>
<keyword evidence="13" id="KW-0067">ATP-binding</keyword>
<evidence type="ECO:0000256" key="19">
    <source>
        <dbReference type="ARBA" id="ARBA00031460"/>
    </source>
</evidence>
<proteinExistence type="inferred from homology"/>
<name>A0AAV5RUL3_MAUHU</name>
<dbReference type="EMBL" id="BTGD01000005">
    <property type="protein sequence ID" value="GMM55231.1"/>
    <property type="molecule type" value="Genomic_DNA"/>
</dbReference>
<evidence type="ECO:0000256" key="15">
    <source>
        <dbReference type="ARBA" id="ARBA00022895"/>
    </source>
</evidence>
<dbReference type="GO" id="GO:0006325">
    <property type="term" value="P:chromatin organization"/>
    <property type="evidence" value="ECO:0007669"/>
    <property type="project" value="UniProtKB-KW"/>
</dbReference>
<evidence type="ECO:0000256" key="3">
    <source>
        <dbReference type="ARBA" id="ARBA00010769"/>
    </source>
</evidence>
<evidence type="ECO:0000256" key="9">
    <source>
        <dbReference type="ARBA" id="ARBA00022679"/>
    </source>
</evidence>
<evidence type="ECO:0000313" key="26">
    <source>
        <dbReference type="EMBL" id="GMM55231.1"/>
    </source>
</evidence>
<comment type="catalytic activity">
    <reaction evidence="21">
        <text>L-threonyl-[protein] + ATP = O-phospho-L-threonyl-[protein] + ADP + H(+)</text>
        <dbReference type="Rhea" id="RHEA:46608"/>
        <dbReference type="Rhea" id="RHEA-COMP:11060"/>
        <dbReference type="Rhea" id="RHEA-COMP:11605"/>
        <dbReference type="ChEBI" id="CHEBI:15378"/>
        <dbReference type="ChEBI" id="CHEBI:30013"/>
        <dbReference type="ChEBI" id="CHEBI:30616"/>
        <dbReference type="ChEBI" id="CHEBI:61977"/>
        <dbReference type="ChEBI" id="CHEBI:456216"/>
        <dbReference type="EC" id="2.7.11.1"/>
    </reaction>
</comment>
<evidence type="ECO:0000256" key="4">
    <source>
        <dbReference type="ARBA" id="ARBA00012513"/>
    </source>
</evidence>
<dbReference type="FunFam" id="3.30.1010.10:FF:000032">
    <property type="entry name" value="Serine/threonine-protein kinase TEL1"/>
    <property type="match status" value="1"/>
</dbReference>
<keyword evidence="12 26" id="KW-0418">Kinase</keyword>
<dbReference type="InterPro" id="IPR011009">
    <property type="entry name" value="Kinase-like_dom_sf"/>
</dbReference>
<evidence type="ECO:0000256" key="13">
    <source>
        <dbReference type="ARBA" id="ARBA00022840"/>
    </source>
</evidence>
<keyword evidence="7" id="KW-0158">Chromosome</keyword>
<keyword evidence="14" id="KW-0156">Chromatin regulator</keyword>
<evidence type="ECO:0000256" key="22">
    <source>
        <dbReference type="ARBA" id="ARBA00048679"/>
    </source>
</evidence>
<evidence type="ECO:0000256" key="2">
    <source>
        <dbReference type="ARBA" id="ARBA00004574"/>
    </source>
</evidence>
<evidence type="ECO:0000256" key="10">
    <source>
        <dbReference type="ARBA" id="ARBA00022741"/>
    </source>
</evidence>
<dbReference type="InterPro" id="IPR000403">
    <property type="entry name" value="PI3/4_kinase_cat_dom"/>
</dbReference>
<comment type="caution">
    <text evidence="26">The sequence shown here is derived from an EMBL/GenBank/DDBJ whole genome shotgun (WGS) entry which is preliminary data.</text>
</comment>